<evidence type="ECO:0000313" key="3">
    <source>
        <dbReference type="Proteomes" id="UP000652761"/>
    </source>
</evidence>
<gene>
    <name evidence="2" type="ORF">Taro_007521</name>
</gene>
<dbReference type="GO" id="GO:0005634">
    <property type="term" value="C:nucleus"/>
    <property type="evidence" value="ECO:0007669"/>
    <property type="project" value="InterPro"/>
</dbReference>
<evidence type="ECO:0000313" key="2">
    <source>
        <dbReference type="EMBL" id="MQL75150.1"/>
    </source>
</evidence>
<feature type="non-terminal residue" evidence="2">
    <location>
        <position position="844"/>
    </location>
</feature>
<evidence type="ECO:0000256" key="1">
    <source>
        <dbReference type="SAM" id="MobiDB-lite"/>
    </source>
</evidence>
<reference evidence="2" key="1">
    <citation type="submission" date="2017-07" db="EMBL/GenBank/DDBJ databases">
        <title>Taro Niue Genome Assembly and Annotation.</title>
        <authorList>
            <person name="Atibalentja N."/>
            <person name="Keating K."/>
            <person name="Fields C.J."/>
        </authorList>
    </citation>
    <scope>NUCLEOTIDE SEQUENCE</scope>
    <source>
        <strain evidence="2">Niue_2</strain>
        <tissue evidence="2">Leaf</tissue>
    </source>
</reference>
<dbReference type="OrthoDB" id="1913152at2759"/>
<dbReference type="PANTHER" id="PTHR21556">
    <property type="entry name" value="TRESLIN"/>
    <property type="match status" value="1"/>
</dbReference>
<accession>A0A843TZW8</accession>
<dbReference type="PANTHER" id="PTHR21556:SF2">
    <property type="entry name" value="TRESLIN"/>
    <property type="match status" value="1"/>
</dbReference>
<name>A0A843TZW8_COLES</name>
<dbReference type="InterPro" id="IPR026153">
    <property type="entry name" value="Treslin"/>
</dbReference>
<proteinExistence type="predicted"/>
<dbReference type="AlphaFoldDB" id="A0A843TZW8"/>
<feature type="region of interest" description="Disordered" evidence="1">
    <location>
        <begin position="804"/>
        <end position="823"/>
    </location>
</feature>
<dbReference type="GO" id="GO:0030174">
    <property type="term" value="P:regulation of DNA-templated DNA replication initiation"/>
    <property type="evidence" value="ECO:0007669"/>
    <property type="project" value="TreeGrafter"/>
</dbReference>
<dbReference type="GO" id="GO:0007095">
    <property type="term" value="P:mitotic G2 DNA damage checkpoint signaling"/>
    <property type="evidence" value="ECO:0007669"/>
    <property type="project" value="TreeGrafter"/>
</dbReference>
<comment type="caution">
    <text evidence="2">The sequence shown here is derived from an EMBL/GenBank/DDBJ whole genome shotgun (WGS) entry which is preliminary data.</text>
</comment>
<sequence length="844" mass="93175">LGRAHVSFSASPAPLRHLEEAALFCPPGSACPRRRMEPSQTRRVVLLVDLQPLLALHDPAAYSASVLAAARRLLSFPALSSSLFACKPFFSSLSPLLSTSAIHRLLGKSAAFLSFDRPSCTLDSLARTLASLSFAPAAPGDGFAERLGPSRASLTAESLFQLAYDCTWEPSAEVAAGMDGIFSVRPNLVVMFSHVPQSSKCLSEFLDLGAGDELLSNVDEICAKFVRTFSSVSALFIARDVHFSWLDVSVESSHLSGDALNTRIIEKGIKGLGWGFCSTDAIALGSVLIPFGLIYPYVGCQLSSGSIDKFGRGRAELSLEISDVSGKPLECKICDLDMFVLSLQRENTDICEIFSQDFGGDIAKILVKKVWNINEQPKVESKVYASLQLRGFPREFRQDQRTEDSGGSFHGKTEGHLPDVVLKMFSGKKGEVIAGKPAWQLLLAFLYRRSLCAFVSVSSSNGNSLLSILRPFTVHSAVMYLMDSSWTDGGMLTLDAGSNTCASAVSKDIKRLVNLAIYYFSAKYGVNRREDTVSEEGASCDVMVASEIAKLLLKKPKDVAAKYKSSNGPSLPSNSAIHNEVNKVREHELQMLFRLEILQSKVCSSIEENLRLKMVKDICLLLENIEFDLQGGMFAGESLIEFAGRTIKARYEHSLEDIVHRIYTAMEFFSFDGVDGGDSASLPNSNSEPQRDEEEDAICKDVAGTSGNPFCQNTTAVGNSSHAQEINENRVQRSMEHAENNVLMTAQERREKARRFSHFTSWRQNLQRVWAPKQAKVDKPILDSFHRSSHKRRRHLSRKDMVCETPMMRPKDPAVQQDDDREERKIRLGNASLSKALFHSEYDP</sequence>
<evidence type="ECO:0008006" key="4">
    <source>
        <dbReference type="Google" id="ProtNLM"/>
    </source>
</evidence>
<dbReference type="Proteomes" id="UP000652761">
    <property type="component" value="Unassembled WGS sequence"/>
</dbReference>
<dbReference type="GO" id="GO:0033314">
    <property type="term" value="P:mitotic DNA replication checkpoint signaling"/>
    <property type="evidence" value="ECO:0007669"/>
    <property type="project" value="InterPro"/>
</dbReference>
<protein>
    <recommendedName>
        <fullName evidence="4">Treslin</fullName>
    </recommendedName>
</protein>
<dbReference type="GO" id="GO:0010212">
    <property type="term" value="P:response to ionizing radiation"/>
    <property type="evidence" value="ECO:0007669"/>
    <property type="project" value="InterPro"/>
</dbReference>
<keyword evidence="3" id="KW-1185">Reference proteome</keyword>
<organism evidence="2 3">
    <name type="scientific">Colocasia esculenta</name>
    <name type="common">Wild taro</name>
    <name type="synonym">Arum esculentum</name>
    <dbReference type="NCBI Taxonomy" id="4460"/>
    <lineage>
        <taxon>Eukaryota</taxon>
        <taxon>Viridiplantae</taxon>
        <taxon>Streptophyta</taxon>
        <taxon>Embryophyta</taxon>
        <taxon>Tracheophyta</taxon>
        <taxon>Spermatophyta</taxon>
        <taxon>Magnoliopsida</taxon>
        <taxon>Liliopsida</taxon>
        <taxon>Araceae</taxon>
        <taxon>Aroideae</taxon>
        <taxon>Colocasieae</taxon>
        <taxon>Colocasia</taxon>
    </lineage>
</organism>
<dbReference type="GO" id="GO:0003682">
    <property type="term" value="F:chromatin binding"/>
    <property type="evidence" value="ECO:0007669"/>
    <property type="project" value="TreeGrafter"/>
</dbReference>
<dbReference type="EMBL" id="NMUH01000238">
    <property type="protein sequence ID" value="MQL75150.1"/>
    <property type="molecule type" value="Genomic_DNA"/>
</dbReference>
<dbReference type="GO" id="GO:0006260">
    <property type="term" value="P:DNA replication"/>
    <property type="evidence" value="ECO:0007669"/>
    <property type="project" value="InterPro"/>
</dbReference>